<name>A0AAP0IVC8_9MAGN</name>
<dbReference type="Proteomes" id="UP001420932">
    <property type="component" value="Unassembled WGS sequence"/>
</dbReference>
<proteinExistence type="predicted"/>
<comment type="caution">
    <text evidence="1">The sequence shown here is derived from an EMBL/GenBank/DDBJ whole genome shotgun (WGS) entry which is preliminary data.</text>
</comment>
<reference evidence="1 2" key="1">
    <citation type="submission" date="2024-01" db="EMBL/GenBank/DDBJ databases">
        <title>Genome assemblies of Stephania.</title>
        <authorList>
            <person name="Yang L."/>
        </authorList>
    </citation>
    <scope>NUCLEOTIDE SEQUENCE [LARGE SCALE GENOMIC DNA]</scope>
    <source>
        <strain evidence="1">YNDBR</strain>
        <tissue evidence="1">Leaf</tissue>
    </source>
</reference>
<sequence length="67" mass="7708">MHFCVIRSTPHYSIGSHKVQYKSLGPQKIQSQPSIGRWSSRSGSHYYETELYKLATLGLYLFLFLGL</sequence>
<evidence type="ECO:0000313" key="1">
    <source>
        <dbReference type="EMBL" id="KAK9121231.1"/>
    </source>
</evidence>
<dbReference type="AlphaFoldDB" id="A0AAP0IVC8"/>
<dbReference type="EMBL" id="JBBNAF010000008">
    <property type="protein sequence ID" value="KAK9121231.1"/>
    <property type="molecule type" value="Genomic_DNA"/>
</dbReference>
<keyword evidence="2" id="KW-1185">Reference proteome</keyword>
<organism evidence="1 2">
    <name type="scientific">Stephania yunnanensis</name>
    <dbReference type="NCBI Taxonomy" id="152371"/>
    <lineage>
        <taxon>Eukaryota</taxon>
        <taxon>Viridiplantae</taxon>
        <taxon>Streptophyta</taxon>
        <taxon>Embryophyta</taxon>
        <taxon>Tracheophyta</taxon>
        <taxon>Spermatophyta</taxon>
        <taxon>Magnoliopsida</taxon>
        <taxon>Ranunculales</taxon>
        <taxon>Menispermaceae</taxon>
        <taxon>Menispermoideae</taxon>
        <taxon>Cissampelideae</taxon>
        <taxon>Stephania</taxon>
    </lineage>
</organism>
<accession>A0AAP0IVC8</accession>
<protein>
    <submittedName>
        <fullName evidence="1">Uncharacterized protein</fullName>
    </submittedName>
</protein>
<evidence type="ECO:0000313" key="2">
    <source>
        <dbReference type="Proteomes" id="UP001420932"/>
    </source>
</evidence>
<gene>
    <name evidence="1" type="ORF">Syun_018848</name>
</gene>